<evidence type="ECO:0000313" key="3">
    <source>
        <dbReference type="EMBL" id="CAE0438950.1"/>
    </source>
</evidence>
<dbReference type="Pfam" id="PF07889">
    <property type="entry name" value="DUF1664"/>
    <property type="match status" value="1"/>
</dbReference>
<evidence type="ECO:0000259" key="2">
    <source>
        <dbReference type="Pfam" id="PF07889"/>
    </source>
</evidence>
<name>A0A7S3PHN5_9STRA</name>
<proteinExistence type="predicted"/>
<evidence type="ECO:0000256" key="1">
    <source>
        <dbReference type="SAM" id="MobiDB-lite"/>
    </source>
</evidence>
<dbReference type="InterPro" id="IPR012458">
    <property type="entry name" value="DUF1664"/>
</dbReference>
<dbReference type="PANTHER" id="PTHR46667:SF6">
    <property type="entry name" value="OS01G0185100 PROTEIN"/>
    <property type="match status" value="1"/>
</dbReference>
<dbReference type="EMBL" id="HBIN01012208">
    <property type="protein sequence ID" value="CAE0438950.1"/>
    <property type="molecule type" value="Transcribed_RNA"/>
</dbReference>
<gene>
    <name evidence="3" type="ORF">ASTO00021_LOCUS9174</name>
</gene>
<feature type="region of interest" description="Disordered" evidence="1">
    <location>
        <begin position="284"/>
        <end position="317"/>
    </location>
</feature>
<dbReference type="PANTHER" id="PTHR46667">
    <property type="entry name" value="OS05G0182700 PROTEIN"/>
    <property type="match status" value="1"/>
</dbReference>
<accession>A0A7S3PHN5</accession>
<reference evidence="3" key="1">
    <citation type="submission" date="2021-01" db="EMBL/GenBank/DDBJ databases">
        <authorList>
            <person name="Corre E."/>
            <person name="Pelletier E."/>
            <person name="Niang G."/>
            <person name="Scheremetjew M."/>
            <person name="Finn R."/>
            <person name="Kale V."/>
            <person name="Holt S."/>
            <person name="Cochrane G."/>
            <person name="Meng A."/>
            <person name="Brown T."/>
            <person name="Cohen L."/>
        </authorList>
    </citation>
    <scope>NUCLEOTIDE SEQUENCE</scope>
    <source>
        <strain evidence="3">GSBS06</strain>
    </source>
</reference>
<sequence length="317" mass="34131">MSGSIGTLARGGLFGASAGLGALTIVNNPDGLNGVVQNLGSFALNSIARPGGSTPVQMDVALQPLSQQMLELSSEVARLRAQGQMHTVYHAGQGGMSWYTIATVGGVTTATLYFMGYSWNDVMYVTKRVLKDAVEQLEEGLDQVGVALETTKRELSYKIGLLEDKMDETRHSLEEKLEAQVGDVKRELAGVGDDVKIVANMQGKVQTVVEDLETQMQTLGHKIEHSSSQLSRANHGIYLLCNVVAENIGGKKKDGRDISTLYDELVSFTQSAVDSIQQLPSRFPKTFPRQTLTPTRSASGRTGLQLLAKENSPASTD</sequence>
<protein>
    <recommendedName>
        <fullName evidence="2">DUF1664 domain-containing protein</fullName>
    </recommendedName>
</protein>
<feature type="domain" description="DUF1664" evidence="2">
    <location>
        <begin position="97"/>
        <end position="214"/>
    </location>
</feature>
<organism evidence="3">
    <name type="scientific">Aplanochytrium stocchinoi</name>
    <dbReference type="NCBI Taxonomy" id="215587"/>
    <lineage>
        <taxon>Eukaryota</taxon>
        <taxon>Sar</taxon>
        <taxon>Stramenopiles</taxon>
        <taxon>Bigyra</taxon>
        <taxon>Labyrinthulomycetes</taxon>
        <taxon>Thraustochytrida</taxon>
        <taxon>Thraustochytriidae</taxon>
        <taxon>Aplanochytrium</taxon>
    </lineage>
</organism>
<feature type="compositionally biased region" description="Polar residues" evidence="1">
    <location>
        <begin position="288"/>
        <end position="302"/>
    </location>
</feature>
<dbReference type="AlphaFoldDB" id="A0A7S3PHN5"/>
<dbReference type="Gene3D" id="1.20.120.20">
    <property type="entry name" value="Apolipoprotein"/>
    <property type="match status" value="1"/>
</dbReference>